<proteinExistence type="inferred from homology"/>
<dbReference type="InterPro" id="IPR035906">
    <property type="entry name" value="MetI-like_sf"/>
</dbReference>
<evidence type="ECO:0000256" key="6">
    <source>
        <dbReference type="ARBA" id="ARBA00023136"/>
    </source>
</evidence>
<dbReference type="Pfam" id="PF00528">
    <property type="entry name" value="BPD_transp_1"/>
    <property type="match status" value="1"/>
</dbReference>
<dbReference type="PANTHER" id="PTHR30151">
    <property type="entry name" value="ALKANE SULFONATE ABC TRANSPORTER-RELATED, MEMBRANE SUBUNIT"/>
    <property type="match status" value="1"/>
</dbReference>
<comment type="caution">
    <text evidence="9">The sequence shown here is derived from an EMBL/GenBank/DDBJ whole genome shotgun (WGS) entry which is preliminary data.</text>
</comment>
<evidence type="ECO:0000256" key="7">
    <source>
        <dbReference type="RuleBase" id="RU363032"/>
    </source>
</evidence>
<accession>A0ABS7K4K2</accession>
<protein>
    <submittedName>
        <fullName evidence="9">ABC transporter permease</fullName>
    </submittedName>
</protein>
<dbReference type="CDD" id="cd06261">
    <property type="entry name" value="TM_PBP2"/>
    <property type="match status" value="1"/>
</dbReference>
<sequence>MNLKIYHLLVLETTLYIPSFSRLFGRSWNPLTKNEIKSLHEQYLNKLKKEKRIVRFVQVLIFILFFGLWELASQQHWIDPLIFSSPTKIWELFIQKSVDGSLAANIGITVTETILGFLAGTLLGTMLAALLWWSPILSKILDPFLVILNAMPKVALGPILIVAIGANMTSIVAMGTLVSVIITTIVVFTSFKEVDPNYTKVLQIFGATRTQSFKEAILPASFPTIISTLKVNVGLSWVGVIVGEFLTSARGLGYMIIYGFQVFDFTLVFLSLLVIAVFATIMYQLVDLLEKKLIQD</sequence>
<feature type="transmembrane region" description="Helical" evidence="7">
    <location>
        <begin position="114"/>
        <end position="133"/>
    </location>
</feature>
<evidence type="ECO:0000313" key="10">
    <source>
        <dbReference type="Proteomes" id="UP000769780"/>
    </source>
</evidence>
<dbReference type="PROSITE" id="PS50928">
    <property type="entry name" value="ABC_TM1"/>
    <property type="match status" value="1"/>
</dbReference>
<dbReference type="SUPFAM" id="SSF161098">
    <property type="entry name" value="MetI-like"/>
    <property type="match status" value="1"/>
</dbReference>
<evidence type="ECO:0000259" key="8">
    <source>
        <dbReference type="PROSITE" id="PS50928"/>
    </source>
</evidence>
<evidence type="ECO:0000256" key="5">
    <source>
        <dbReference type="ARBA" id="ARBA00022989"/>
    </source>
</evidence>
<feature type="domain" description="ABC transmembrane type-1" evidence="8">
    <location>
        <begin position="102"/>
        <end position="286"/>
    </location>
</feature>
<dbReference type="PANTHER" id="PTHR30151:SF19">
    <property type="entry name" value="ABC TRANSPORTER PERMEASE"/>
    <property type="match status" value="1"/>
</dbReference>
<name>A0ABS7K4K2_9BACI</name>
<evidence type="ECO:0000256" key="4">
    <source>
        <dbReference type="ARBA" id="ARBA00022692"/>
    </source>
</evidence>
<dbReference type="Gene3D" id="1.10.3720.10">
    <property type="entry name" value="MetI-like"/>
    <property type="match status" value="1"/>
</dbReference>
<feature type="transmembrane region" description="Helical" evidence="7">
    <location>
        <begin position="53"/>
        <end position="72"/>
    </location>
</feature>
<organism evidence="9 10">
    <name type="scientific">Mesobacillus maritimus</name>
    <dbReference type="NCBI Taxonomy" id="1643336"/>
    <lineage>
        <taxon>Bacteria</taxon>
        <taxon>Bacillati</taxon>
        <taxon>Bacillota</taxon>
        <taxon>Bacilli</taxon>
        <taxon>Bacillales</taxon>
        <taxon>Bacillaceae</taxon>
        <taxon>Mesobacillus</taxon>
    </lineage>
</organism>
<keyword evidence="5 7" id="KW-1133">Transmembrane helix</keyword>
<feature type="transmembrane region" description="Helical" evidence="7">
    <location>
        <begin position="145"/>
        <end position="165"/>
    </location>
</feature>
<keyword evidence="3" id="KW-1003">Cell membrane</keyword>
<comment type="subcellular location">
    <subcellularLocation>
        <location evidence="1 7">Cell membrane</location>
        <topology evidence="1 7">Multi-pass membrane protein</topology>
    </subcellularLocation>
</comment>
<keyword evidence="10" id="KW-1185">Reference proteome</keyword>
<feature type="transmembrane region" description="Helical" evidence="7">
    <location>
        <begin position="171"/>
        <end position="191"/>
    </location>
</feature>
<evidence type="ECO:0000256" key="2">
    <source>
        <dbReference type="ARBA" id="ARBA00022448"/>
    </source>
</evidence>
<evidence type="ECO:0000313" key="9">
    <source>
        <dbReference type="EMBL" id="MBY0097192.1"/>
    </source>
</evidence>
<keyword evidence="4 7" id="KW-0812">Transmembrane</keyword>
<dbReference type="Proteomes" id="UP000769780">
    <property type="component" value="Unassembled WGS sequence"/>
</dbReference>
<keyword evidence="6 7" id="KW-0472">Membrane</keyword>
<evidence type="ECO:0000256" key="3">
    <source>
        <dbReference type="ARBA" id="ARBA00022475"/>
    </source>
</evidence>
<evidence type="ECO:0000256" key="1">
    <source>
        <dbReference type="ARBA" id="ARBA00004651"/>
    </source>
</evidence>
<reference evidence="9 10" key="1">
    <citation type="submission" date="2020-07" db="EMBL/GenBank/DDBJ databases">
        <title>Fungal Genomes of the International Space Station.</title>
        <authorList>
            <person name="Seuylemezian A."/>
            <person name="Singh N.K."/>
            <person name="Wood J."/>
            <person name="Venkateswaran K."/>
        </authorList>
    </citation>
    <scope>NUCLEOTIDE SEQUENCE [LARGE SCALE GENOMIC DNA]</scope>
    <source>
        <strain evidence="9 10">PL-B2</strain>
    </source>
</reference>
<comment type="similarity">
    <text evidence="7">Belongs to the binding-protein-dependent transport system permease family.</text>
</comment>
<dbReference type="InterPro" id="IPR000515">
    <property type="entry name" value="MetI-like"/>
</dbReference>
<gene>
    <name evidence="9" type="ORF">H0185_10245</name>
</gene>
<keyword evidence="2 7" id="KW-0813">Transport</keyword>
<dbReference type="EMBL" id="JACWFH010000011">
    <property type="protein sequence ID" value="MBY0097192.1"/>
    <property type="molecule type" value="Genomic_DNA"/>
</dbReference>
<feature type="transmembrane region" description="Helical" evidence="7">
    <location>
        <begin position="266"/>
        <end position="286"/>
    </location>
</feature>
<feature type="transmembrane region" description="Helical" evidence="7">
    <location>
        <begin position="235"/>
        <end position="260"/>
    </location>
</feature>